<dbReference type="OrthoDB" id="2209929at2759"/>
<proteinExistence type="predicted"/>
<name>A0A367J2D3_RHIAZ</name>
<organism evidence="1 2">
    <name type="scientific">Rhizopus azygosporus</name>
    <name type="common">Rhizopus microsporus var. azygosporus</name>
    <dbReference type="NCBI Taxonomy" id="86630"/>
    <lineage>
        <taxon>Eukaryota</taxon>
        <taxon>Fungi</taxon>
        <taxon>Fungi incertae sedis</taxon>
        <taxon>Mucoromycota</taxon>
        <taxon>Mucoromycotina</taxon>
        <taxon>Mucoromycetes</taxon>
        <taxon>Mucorales</taxon>
        <taxon>Mucorineae</taxon>
        <taxon>Rhizopodaceae</taxon>
        <taxon>Rhizopus</taxon>
    </lineage>
</organism>
<evidence type="ECO:0000313" key="1">
    <source>
        <dbReference type="EMBL" id="RCH84085.1"/>
    </source>
</evidence>
<gene>
    <name evidence="1" type="ORF">CU097_008372</name>
</gene>
<dbReference type="Proteomes" id="UP000252139">
    <property type="component" value="Unassembled WGS sequence"/>
</dbReference>
<comment type="caution">
    <text evidence="1">The sequence shown here is derived from an EMBL/GenBank/DDBJ whole genome shotgun (WGS) entry which is preliminary data.</text>
</comment>
<keyword evidence="2" id="KW-1185">Reference proteome</keyword>
<dbReference type="AlphaFoldDB" id="A0A367J2D3"/>
<accession>A0A367J2D3</accession>
<reference evidence="1 2" key="1">
    <citation type="journal article" date="2018" name="G3 (Bethesda)">
        <title>Phylogenetic and Phylogenomic Definition of Rhizopus Species.</title>
        <authorList>
            <person name="Gryganskyi A.P."/>
            <person name="Golan J."/>
            <person name="Dolatabadi S."/>
            <person name="Mondo S."/>
            <person name="Robb S."/>
            <person name="Idnurm A."/>
            <person name="Muszewska A."/>
            <person name="Steczkiewicz K."/>
            <person name="Masonjones S."/>
            <person name="Liao H.L."/>
            <person name="Gajdeczka M.T."/>
            <person name="Anike F."/>
            <person name="Vuek A."/>
            <person name="Anishchenko I.M."/>
            <person name="Voigt K."/>
            <person name="de Hoog G.S."/>
            <person name="Smith M.E."/>
            <person name="Heitman J."/>
            <person name="Vilgalys R."/>
            <person name="Stajich J.E."/>
        </authorList>
    </citation>
    <scope>NUCLEOTIDE SEQUENCE [LARGE SCALE GENOMIC DNA]</scope>
    <source>
        <strain evidence="1 2">CBS 357.93</strain>
    </source>
</reference>
<dbReference type="EMBL" id="PJQL01002467">
    <property type="protein sequence ID" value="RCH84085.1"/>
    <property type="molecule type" value="Genomic_DNA"/>
</dbReference>
<sequence length="66" mass="7599">PTGINARTAQNYVKVYNNDPQRRLSGTYYKPRGRPCTKLSGKHSKFLIDYIEKRSSAVLDELKLKL</sequence>
<protein>
    <submittedName>
        <fullName evidence="1">Uncharacterized protein</fullName>
    </submittedName>
</protein>
<evidence type="ECO:0000313" key="2">
    <source>
        <dbReference type="Proteomes" id="UP000252139"/>
    </source>
</evidence>
<feature type="non-terminal residue" evidence="1">
    <location>
        <position position="1"/>
    </location>
</feature>